<name>A0AAD6T335_9AGAR</name>
<keyword evidence="3" id="KW-1185">Reference proteome</keyword>
<dbReference type="Proteomes" id="UP001218188">
    <property type="component" value="Unassembled WGS sequence"/>
</dbReference>
<feature type="region of interest" description="Disordered" evidence="1">
    <location>
        <begin position="1"/>
        <end position="20"/>
    </location>
</feature>
<evidence type="ECO:0000313" key="3">
    <source>
        <dbReference type="Proteomes" id="UP001218188"/>
    </source>
</evidence>
<dbReference type="EMBL" id="JARJCM010000037">
    <property type="protein sequence ID" value="KAJ7037510.1"/>
    <property type="molecule type" value="Genomic_DNA"/>
</dbReference>
<dbReference type="SUPFAM" id="SSF52540">
    <property type="entry name" value="P-loop containing nucleoside triphosphate hydrolases"/>
    <property type="match status" value="1"/>
</dbReference>
<organism evidence="2 3">
    <name type="scientific">Mycena alexandri</name>
    <dbReference type="NCBI Taxonomy" id="1745969"/>
    <lineage>
        <taxon>Eukaryota</taxon>
        <taxon>Fungi</taxon>
        <taxon>Dikarya</taxon>
        <taxon>Basidiomycota</taxon>
        <taxon>Agaricomycotina</taxon>
        <taxon>Agaricomycetes</taxon>
        <taxon>Agaricomycetidae</taxon>
        <taxon>Agaricales</taxon>
        <taxon>Marasmiineae</taxon>
        <taxon>Mycenaceae</taxon>
        <taxon>Mycena</taxon>
    </lineage>
</organism>
<gene>
    <name evidence="2" type="ORF">C8F04DRAFT_413787</name>
</gene>
<dbReference type="Gene3D" id="3.40.50.300">
    <property type="entry name" value="P-loop containing nucleotide triphosphate hydrolases"/>
    <property type="match status" value="1"/>
</dbReference>
<comment type="caution">
    <text evidence="2">The sequence shown here is derived from an EMBL/GenBank/DDBJ whole genome shotgun (WGS) entry which is preliminary data.</text>
</comment>
<dbReference type="AlphaFoldDB" id="A0AAD6T335"/>
<sequence length="786" mass="87858">MGQADARPAESTSPAPGRCTLSENDLNVKEYIEFQTLSSQGALAFAGGLPSDTTNAISNPQSTNAWEASAIFTPIIVAMAYEKILGGNVPPDLCKNVIAAIGDPAQLTRGHLFAILRLLKHYHSTNSMSVVCTEYIHKNWTPGEASFWELPTSRSDPTVPDAESRPDQHPSKRRRSEVGPATAHNLLPTDAQLKGLEWASHLVPLEVKHYAEPEYWHKLPFPFCYPVLPHDRFDFENARSDTNDPYLHFDWMGREVFPLLVDAVASLTTDGTGSSAAFLEGPIGVGKSHLLAALALLLRRQGKVVVYIPHCGDLLQSPVHYMAAALLCAFPGTGPEDKARRSELRYLKSTAEIVDWCRTQSAQRGVQFHFLVDQLNGLEAANSGMTPVRQCEAVKSFLLQLYVDNICVRSSSANDQHGLGIHGRGQREEMLSFSQTLTEAECSSWLNRFSHRLPTFEPHELQWFHEFTGHVFLYYSALLQHPRIPFTEAWDQIQHGGVLENARQNVQEFGARIMTSGNTATITNYWEGVKACVTNASVQGIATHLIDRRYCVVAGGRGRVTCGLARRELIQLLEKHDSNVALSTEWLNDGFTNVINSPPAVGFLVERSVIRTLMSGVDMLQPFQWSQVRKHVLASGAALPRDLPSSLRERGQIKTLLIVPAVFNFKAIDCLYISVDNVQKRVRIIPVQITIADHHKPSAEDFYLGWKDWIHQFPGYEIETRFLWIVDGFKPGTEEYTPAPVRTTRQGVTTGVEIKQSYIHLEHIAPRVWESLVSARQRQELDEMTM</sequence>
<protein>
    <submittedName>
        <fullName evidence="2">Uncharacterized protein</fullName>
    </submittedName>
</protein>
<accession>A0AAD6T335</accession>
<proteinExistence type="predicted"/>
<feature type="region of interest" description="Disordered" evidence="1">
    <location>
        <begin position="151"/>
        <end position="184"/>
    </location>
</feature>
<dbReference type="InterPro" id="IPR027417">
    <property type="entry name" value="P-loop_NTPase"/>
</dbReference>
<reference evidence="2" key="1">
    <citation type="submission" date="2023-03" db="EMBL/GenBank/DDBJ databases">
        <title>Massive genome expansion in bonnet fungi (Mycena s.s.) driven by repeated elements and novel gene families across ecological guilds.</title>
        <authorList>
            <consortium name="Lawrence Berkeley National Laboratory"/>
            <person name="Harder C.B."/>
            <person name="Miyauchi S."/>
            <person name="Viragh M."/>
            <person name="Kuo A."/>
            <person name="Thoen E."/>
            <person name="Andreopoulos B."/>
            <person name="Lu D."/>
            <person name="Skrede I."/>
            <person name="Drula E."/>
            <person name="Henrissat B."/>
            <person name="Morin E."/>
            <person name="Kohler A."/>
            <person name="Barry K."/>
            <person name="LaButti K."/>
            <person name="Morin E."/>
            <person name="Salamov A."/>
            <person name="Lipzen A."/>
            <person name="Mereny Z."/>
            <person name="Hegedus B."/>
            <person name="Baldrian P."/>
            <person name="Stursova M."/>
            <person name="Weitz H."/>
            <person name="Taylor A."/>
            <person name="Grigoriev I.V."/>
            <person name="Nagy L.G."/>
            <person name="Martin F."/>
            <person name="Kauserud H."/>
        </authorList>
    </citation>
    <scope>NUCLEOTIDE SEQUENCE</scope>
    <source>
        <strain evidence="2">CBHHK200</strain>
    </source>
</reference>
<evidence type="ECO:0000313" key="2">
    <source>
        <dbReference type="EMBL" id="KAJ7037510.1"/>
    </source>
</evidence>
<evidence type="ECO:0000256" key="1">
    <source>
        <dbReference type="SAM" id="MobiDB-lite"/>
    </source>
</evidence>